<dbReference type="InterPro" id="IPR003615">
    <property type="entry name" value="HNH_nuc"/>
</dbReference>
<name>A0A1A8XV42_9PROT</name>
<organism evidence="2 3">
    <name type="scientific">Candidatus Accumulibacter aalborgensis</name>
    <dbReference type="NCBI Taxonomy" id="1860102"/>
    <lineage>
        <taxon>Bacteria</taxon>
        <taxon>Pseudomonadati</taxon>
        <taxon>Pseudomonadota</taxon>
        <taxon>Betaproteobacteria</taxon>
        <taxon>Candidatus Accumulibacter</taxon>
    </lineage>
</organism>
<dbReference type="PANTHER" id="PTHR33877">
    <property type="entry name" value="SLL1193 PROTEIN"/>
    <property type="match status" value="1"/>
</dbReference>
<evidence type="ECO:0000259" key="1">
    <source>
        <dbReference type="SMART" id="SM00507"/>
    </source>
</evidence>
<dbReference type="AlphaFoldDB" id="A0A1A8XV42"/>
<keyword evidence="3" id="KW-1185">Reference proteome</keyword>
<dbReference type="GO" id="GO:0008270">
    <property type="term" value="F:zinc ion binding"/>
    <property type="evidence" value="ECO:0007669"/>
    <property type="project" value="InterPro"/>
</dbReference>
<dbReference type="Gene3D" id="1.10.30.50">
    <property type="match status" value="1"/>
</dbReference>
<evidence type="ECO:0000313" key="2">
    <source>
        <dbReference type="EMBL" id="SBT08601.1"/>
    </source>
</evidence>
<evidence type="ECO:0000313" key="3">
    <source>
        <dbReference type="Proteomes" id="UP000199169"/>
    </source>
</evidence>
<accession>A0A1A8XV42</accession>
<dbReference type="GO" id="GO:0003676">
    <property type="term" value="F:nucleic acid binding"/>
    <property type="evidence" value="ECO:0007669"/>
    <property type="project" value="InterPro"/>
</dbReference>
<dbReference type="GO" id="GO:0004519">
    <property type="term" value="F:endonuclease activity"/>
    <property type="evidence" value="ECO:0007669"/>
    <property type="project" value="InterPro"/>
</dbReference>
<proteinExistence type="predicted"/>
<gene>
    <name evidence="2" type="ORF">ACCAA_590016</name>
</gene>
<dbReference type="PANTHER" id="PTHR33877:SF1">
    <property type="entry name" value="TYPE IV METHYL-DIRECTED RESTRICTION ENZYME ECOKMCRA"/>
    <property type="match status" value="1"/>
</dbReference>
<dbReference type="STRING" id="1860102.ACCAA_590016"/>
<protein>
    <recommendedName>
        <fullName evidence="1">HNH nuclease domain-containing protein</fullName>
    </recommendedName>
</protein>
<reference evidence="2 3" key="1">
    <citation type="submission" date="2016-06" db="EMBL/GenBank/DDBJ databases">
        <authorList>
            <person name="Kjaerup R.B."/>
            <person name="Dalgaard T.S."/>
            <person name="Juul-Madsen H.R."/>
        </authorList>
    </citation>
    <scope>NUCLEOTIDE SEQUENCE [LARGE SCALE GENOMIC DNA]</scope>
    <source>
        <strain evidence="2">3</strain>
    </source>
</reference>
<dbReference type="EMBL" id="FLQX01000137">
    <property type="protein sequence ID" value="SBT08601.1"/>
    <property type="molecule type" value="Genomic_DNA"/>
</dbReference>
<dbReference type="InterPro" id="IPR002711">
    <property type="entry name" value="HNH"/>
</dbReference>
<dbReference type="Pfam" id="PF01844">
    <property type="entry name" value="HNH"/>
    <property type="match status" value="1"/>
</dbReference>
<dbReference type="SMART" id="SM00507">
    <property type="entry name" value="HNHc"/>
    <property type="match status" value="1"/>
</dbReference>
<sequence>MSVYSYSIVTQSFASSRVATSRSTKRIATSQEYGMHEDLKNKLMSRAIEVLTENFGAPSRETVKVIAWNARHDLGVVLQIDQPNREQGAFIWLPYPPDGQPIPEIALEYPGEAGRHSNTYPSPGLGRGFPALKLLLRTESELNDTVSFIKAFRDAMPLPEVKAYPAEPQSPVAVDVARMPPAKEQPQRREAIPRAVQREVWQRDGGRCVECGTKEKLCFDHIVPFSRGGSNTIRNLQLLCESCNSSKGNRI</sequence>
<dbReference type="InterPro" id="IPR052892">
    <property type="entry name" value="NA-targeting_endonuclease"/>
</dbReference>
<dbReference type="CDD" id="cd00085">
    <property type="entry name" value="HNHc"/>
    <property type="match status" value="1"/>
</dbReference>
<dbReference type="Proteomes" id="UP000199169">
    <property type="component" value="Unassembled WGS sequence"/>
</dbReference>
<feature type="domain" description="HNH nuclease" evidence="1">
    <location>
        <begin position="195"/>
        <end position="245"/>
    </location>
</feature>